<name>A0A1Y1CHS2_9BACT</name>
<organism evidence="1 2">
    <name type="scientific">Labilibaculum antarcticum</name>
    <dbReference type="NCBI Taxonomy" id="1717717"/>
    <lineage>
        <taxon>Bacteria</taxon>
        <taxon>Pseudomonadati</taxon>
        <taxon>Bacteroidota</taxon>
        <taxon>Bacteroidia</taxon>
        <taxon>Marinilabiliales</taxon>
        <taxon>Marinifilaceae</taxon>
        <taxon>Labilibaculum</taxon>
    </lineage>
</organism>
<dbReference type="EMBL" id="AP018042">
    <property type="protein sequence ID" value="BAX79926.1"/>
    <property type="molecule type" value="Genomic_DNA"/>
</dbReference>
<keyword evidence="2" id="KW-1185">Reference proteome</keyword>
<dbReference type="InterPro" id="IPR003748">
    <property type="entry name" value="DUF169"/>
</dbReference>
<dbReference type="Pfam" id="PF02596">
    <property type="entry name" value="DUF169"/>
    <property type="match status" value="1"/>
</dbReference>
<protein>
    <recommendedName>
        <fullName evidence="3">DUF169 domain-containing protein</fullName>
    </recommendedName>
</protein>
<dbReference type="KEGG" id="mbas:ALGA_1550"/>
<reference evidence="1 2" key="1">
    <citation type="journal article" date="2018" name="Mar. Genomics">
        <title>Complete genome sequence of Marinifilaceae bacterium strain SPP2, isolated from the Antarctic marine sediment.</title>
        <authorList>
            <person name="Watanabe M."/>
            <person name="Kojima H."/>
            <person name="Fukui M."/>
        </authorList>
    </citation>
    <scope>NUCLEOTIDE SEQUENCE [LARGE SCALE GENOMIC DNA]</scope>
    <source>
        <strain evidence="1 2">SPP2</strain>
    </source>
</reference>
<dbReference type="Proteomes" id="UP000218267">
    <property type="component" value="Chromosome"/>
</dbReference>
<dbReference type="OrthoDB" id="9779322at2"/>
<evidence type="ECO:0000313" key="1">
    <source>
        <dbReference type="EMBL" id="BAX79926.1"/>
    </source>
</evidence>
<evidence type="ECO:0000313" key="2">
    <source>
        <dbReference type="Proteomes" id="UP000218267"/>
    </source>
</evidence>
<evidence type="ECO:0008006" key="3">
    <source>
        <dbReference type="Google" id="ProtNLM"/>
    </source>
</evidence>
<reference evidence="2" key="2">
    <citation type="journal article" date="2020" name="Antonie Van Leeuwenhoek">
        <title>Labilibaculum antarcticum sp. nov., a novel facultative anaerobic, psychrotorelant bacterium isolated from marine sediment of Antarctica.</title>
        <authorList>
            <person name="Watanabe M."/>
            <person name="Kojima H."/>
            <person name="Fukui M."/>
        </authorList>
    </citation>
    <scope>NUCLEOTIDE SEQUENCE [LARGE SCALE GENOMIC DNA]</scope>
    <source>
        <strain evidence="2">SPP2</strain>
    </source>
</reference>
<proteinExistence type="predicted"/>
<gene>
    <name evidence="1" type="ORF">ALGA_1550</name>
</gene>
<dbReference type="AlphaFoldDB" id="A0A1Y1CHS2"/>
<accession>A0A1Y1CHS2</accession>
<dbReference type="RefSeq" id="WP_096428806.1">
    <property type="nucleotide sequence ID" value="NZ_AP018042.1"/>
</dbReference>
<sequence length="240" mass="27331">MKKELQQEFIAKWGKYFGKDTELPICFWYGNDRVQDQEIVAKSWNCIIGLLHKIRKGFSASFSADSIGCMEGKCYSGFAGRPAGLNMFLSTGKEKYLKTPEIAQKAIDLFPVFTSPAKYITFKTWDQLNETDEPEVVIFFATPDVLSGLFTLANFDQTDPFTNIAPFSSGCGSIISYPFQECKKENPRAILGMFDVSARPYVPENTLSYAIPMKKFEQMIQNMDDSFLTTEDWEKVKKRI</sequence>